<evidence type="ECO:0000313" key="1">
    <source>
        <dbReference type="EMBL" id="MBN2910324.1"/>
    </source>
</evidence>
<protein>
    <submittedName>
        <fullName evidence="1">Uncharacterized protein</fullName>
    </submittedName>
</protein>
<dbReference type="RefSeq" id="WP_205496155.1">
    <property type="nucleotide sequence ID" value="NZ_JAFHAP010000011.1"/>
</dbReference>
<comment type="caution">
    <text evidence="1">The sequence shown here is derived from an EMBL/GenBank/DDBJ whole genome shotgun (WGS) entry which is preliminary data.</text>
</comment>
<organism evidence="1 2">
    <name type="scientific">Polycladomyces zharkentensis</name>
    <dbReference type="NCBI Taxonomy" id="2807616"/>
    <lineage>
        <taxon>Bacteria</taxon>
        <taxon>Bacillati</taxon>
        <taxon>Bacillota</taxon>
        <taxon>Bacilli</taxon>
        <taxon>Bacillales</taxon>
        <taxon>Thermoactinomycetaceae</taxon>
        <taxon>Polycladomyces</taxon>
    </lineage>
</organism>
<gene>
    <name evidence="1" type="ORF">JQC72_12535</name>
</gene>
<keyword evidence="2" id="KW-1185">Reference proteome</keyword>
<dbReference type="Proteomes" id="UP001177120">
    <property type="component" value="Unassembled WGS sequence"/>
</dbReference>
<dbReference type="EMBL" id="JAFHAP010000011">
    <property type="protein sequence ID" value="MBN2910324.1"/>
    <property type="molecule type" value="Genomic_DNA"/>
</dbReference>
<evidence type="ECO:0000313" key="2">
    <source>
        <dbReference type="Proteomes" id="UP001177120"/>
    </source>
</evidence>
<name>A0ABS2WLB7_9BACL</name>
<reference evidence="1" key="1">
    <citation type="journal article" date="2024" name="Int. J. Syst. Evol. Microbiol.">
        <title>Polycladomyces zharkentensis sp. nov., a novel thermophilic cellulose- and starch-degrading member of the Bacillota from a geothermal aquifer in Kazakhstan.</title>
        <authorList>
            <person name="Mashzhan A."/>
            <person name="Kistaubayeva A."/>
            <person name="Javier-Lopez R."/>
            <person name="Bissenova U."/>
            <person name="Bissenbay A."/>
            <person name="Birkeland N.K."/>
        </authorList>
    </citation>
    <scope>NUCLEOTIDE SEQUENCE</scope>
    <source>
        <strain evidence="1">ZKZ2T</strain>
    </source>
</reference>
<proteinExistence type="predicted"/>
<accession>A0ABS2WLB7</accession>
<sequence length="151" mass="17949">MSDRLVISHIPSYENWIQIFDFYLEECTRFRVFFPGAQNEYDPNNPLMTGKNEFASLSEVTIRPWEGMENSIQVDGPINQKNRNLFYKYLDDPSEGYRPLLWSFELLKNEKPLLRIEDFTVCLLNFDEEVISNLQRKKGITWEEIAREARS</sequence>